<dbReference type="Proteomes" id="UP000285650">
    <property type="component" value="Unassembled WGS sequence"/>
</dbReference>
<dbReference type="PANTHER" id="PTHR11280:SF5">
    <property type="entry name" value="GLUCOSAMINE-6-PHOSPHATE ISOMERASE"/>
    <property type="match status" value="1"/>
</dbReference>
<name>A0A414LGI6_9BACE</name>
<dbReference type="GO" id="GO:0019262">
    <property type="term" value="P:N-acetylneuraminate catabolic process"/>
    <property type="evidence" value="ECO:0007669"/>
    <property type="project" value="TreeGrafter"/>
</dbReference>
<evidence type="ECO:0000259" key="2">
    <source>
        <dbReference type="Pfam" id="PF01182"/>
    </source>
</evidence>
<dbReference type="EMBL" id="QSKV01000003">
    <property type="protein sequence ID" value="RHE93747.1"/>
    <property type="molecule type" value="Genomic_DNA"/>
</dbReference>
<dbReference type="InterPro" id="IPR004547">
    <property type="entry name" value="Glucosamine6P_isomerase"/>
</dbReference>
<dbReference type="GO" id="GO:0006046">
    <property type="term" value="P:N-acetylglucosamine catabolic process"/>
    <property type="evidence" value="ECO:0007669"/>
    <property type="project" value="TreeGrafter"/>
</dbReference>
<dbReference type="GO" id="GO:0006043">
    <property type="term" value="P:glucosamine catabolic process"/>
    <property type="evidence" value="ECO:0007669"/>
    <property type="project" value="TreeGrafter"/>
</dbReference>
<feature type="domain" description="Glucosamine/galactosamine-6-phosphate isomerase" evidence="2">
    <location>
        <begin position="26"/>
        <end position="224"/>
    </location>
</feature>
<protein>
    <submittedName>
        <fullName evidence="3">Glucosamine-6-phosphate deaminase</fullName>
    </submittedName>
</protein>
<dbReference type="InterPro" id="IPR037171">
    <property type="entry name" value="NagB/RpiA_transferase-like"/>
</dbReference>
<dbReference type="GO" id="GO:0005737">
    <property type="term" value="C:cytoplasm"/>
    <property type="evidence" value="ECO:0007669"/>
    <property type="project" value="TreeGrafter"/>
</dbReference>
<dbReference type="GO" id="GO:0004342">
    <property type="term" value="F:glucosamine-6-phosphate deaminase activity"/>
    <property type="evidence" value="ECO:0007669"/>
    <property type="project" value="InterPro"/>
</dbReference>
<organism evidence="3 4">
    <name type="scientific">Bacteroides intestinalis</name>
    <dbReference type="NCBI Taxonomy" id="329854"/>
    <lineage>
        <taxon>Bacteria</taxon>
        <taxon>Pseudomonadati</taxon>
        <taxon>Bacteroidota</taxon>
        <taxon>Bacteroidia</taxon>
        <taxon>Bacteroidales</taxon>
        <taxon>Bacteroidaceae</taxon>
        <taxon>Bacteroides</taxon>
    </lineage>
</organism>
<dbReference type="GO" id="GO:0005975">
    <property type="term" value="P:carbohydrate metabolic process"/>
    <property type="evidence" value="ECO:0007669"/>
    <property type="project" value="InterPro"/>
</dbReference>
<dbReference type="RefSeq" id="WP_118221354.1">
    <property type="nucleotide sequence ID" value="NZ_JADNIJ010000011.1"/>
</dbReference>
<dbReference type="Gene3D" id="3.40.50.1360">
    <property type="match status" value="1"/>
</dbReference>
<sequence length="244" mass="26792">MKIIIAKSEKEFDCIAAWQIIGEILNKPEAVIGLSTGRTTGNLHRMVGEIYSRYPFNTSAVTFFGLDEVVNVPREYAGACYTMLKTEIIDALGIKDENFLMLPTVSDDFGKACRAFQEEIAKRGGIDLLILGLGENGHLGFNQPHSPLGGDAWVTKMNPELEERIRRETHTPPEKELGGVTLGIKNIMQARRIVLVAKGSNKAEVVRQMLEGPVTSDVPASVLQLHPDCEFLLDVASAAKLSEK</sequence>
<proteinExistence type="predicted"/>
<dbReference type="GO" id="GO:0042802">
    <property type="term" value="F:identical protein binding"/>
    <property type="evidence" value="ECO:0007669"/>
    <property type="project" value="TreeGrafter"/>
</dbReference>
<evidence type="ECO:0000313" key="4">
    <source>
        <dbReference type="Proteomes" id="UP000285650"/>
    </source>
</evidence>
<reference evidence="3 4" key="1">
    <citation type="submission" date="2018-08" db="EMBL/GenBank/DDBJ databases">
        <title>A genome reference for cultivated species of the human gut microbiota.</title>
        <authorList>
            <person name="Zou Y."/>
            <person name="Xue W."/>
            <person name="Luo G."/>
        </authorList>
    </citation>
    <scope>NUCLEOTIDE SEQUENCE [LARGE SCALE GENOMIC DNA]</scope>
    <source>
        <strain evidence="3 4">AM27-17</strain>
    </source>
</reference>
<gene>
    <name evidence="3" type="ORF">DW712_06700</name>
</gene>
<dbReference type="SUPFAM" id="SSF100950">
    <property type="entry name" value="NagB/RpiA/CoA transferase-like"/>
    <property type="match status" value="1"/>
</dbReference>
<evidence type="ECO:0000256" key="1">
    <source>
        <dbReference type="ARBA" id="ARBA00022801"/>
    </source>
</evidence>
<dbReference type="InterPro" id="IPR006148">
    <property type="entry name" value="Glc/Gal-6P_isomerase"/>
</dbReference>
<dbReference type="InterPro" id="IPR018321">
    <property type="entry name" value="Glucosamine6P_isomerase_CS"/>
</dbReference>
<keyword evidence="1" id="KW-0378">Hydrolase</keyword>
<dbReference type="PROSITE" id="PS01161">
    <property type="entry name" value="GLC_GALNAC_ISOMERASE"/>
    <property type="match status" value="1"/>
</dbReference>
<comment type="caution">
    <text evidence="3">The sequence shown here is derived from an EMBL/GenBank/DDBJ whole genome shotgun (WGS) entry which is preliminary data.</text>
</comment>
<dbReference type="AlphaFoldDB" id="A0A414LGI6"/>
<dbReference type="Pfam" id="PF01182">
    <property type="entry name" value="Glucosamine_iso"/>
    <property type="match status" value="1"/>
</dbReference>
<dbReference type="PANTHER" id="PTHR11280">
    <property type="entry name" value="GLUCOSAMINE-6-PHOSPHATE ISOMERASE"/>
    <property type="match status" value="1"/>
</dbReference>
<accession>A0A414LGI6</accession>
<evidence type="ECO:0000313" key="3">
    <source>
        <dbReference type="EMBL" id="RHE93747.1"/>
    </source>
</evidence>